<organism evidence="2 3">
    <name type="scientific">Coregonus suidteri</name>
    <dbReference type="NCBI Taxonomy" id="861788"/>
    <lineage>
        <taxon>Eukaryota</taxon>
        <taxon>Metazoa</taxon>
        <taxon>Chordata</taxon>
        <taxon>Craniata</taxon>
        <taxon>Vertebrata</taxon>
        <taxon>Euteleostomi</taxon>
        <taxon>Actinopterygii</taxon>
        <taxon>Neopterygii</taxon>
        <taxon>Teleostei</taxon>
        <taxon>Protacanthopterygii</taxon>
        <taxon>Salmoniformes</taxon>
        <taxon>Salmonidae</taxon>
        <taxon>Coregoninae</taxon>
        <taxon>Coregonus</taxon>
    </lineage>
</organism>
<evidence type="ECO:0000313" key="3">
    <source>
        <dbReference type="Proteomes" id="UP001356427"/>
    </source>
</evidence>
<dbReference type="Proteomes" id="UP001356427">
    <property type="component" value="Unassembled WGS sequence"/>
</dbReference>
<protein>
    <submittedName>
        <fullName evidence="2">Uncharacterized protein</fullName>
    </submittedName>
</protein>
<dbReference type="EMBL" id="JAGTTL010000008">
    <property type="protein sequence ID" value="KAK6319044.1"/>
    <property type="molecule type" value="Genomic_DNA"/>
</dbReference>
<accession>A0AAN8M058</accession>
<keyword evidence="1" id="KW-0812">Transmembrane</keyword>
<keyword evidence="3" id="KW-1185">Reference proteome</keyword>
<dbReference type="AlphaFoldDB" id="A0AAN8M058"/>
<keyword evidence="1" id="KW-1133">Transmembrane helix</keyword>
<comment type="caution">
    <text evidence="2">The sequence shown here is derived from an EMBL/GenBank/DDBJ whole genome shotgun (WGS) entry which is preliminary data.</text>
</comment>
<name>A0AAN8M058_9TELE</name>
<keyword evidence="1" id="KW-0472">Membrane</keyword>
<gene>
    <name evidence="2" type="ORF">J4Q44_G00102550</name>
</gene>
<evidence type="ECO:0000313" key="2">
    <source>
        <dbReference type="EMBL" id="KAK6319044.1"/>
    </source>
</evidence>
<sequence length="89" mass="9953">MAKVRYHLSKTDHSAALPTCPDMSWFLGLWISMGFLLLCQATLYETLQQHHVPRPGRNAIQILGESLSLFCLPTSRCAHYPPSSLRGAL</sequence>
<reference evidence="2 3" key="1">
    <citation type="submission" date="2021-04" db="EMBL/GenBank/DDBJ databases">
        <authorList>
            <person name="De Guttry C."/>
            <person name="Zahm M."/>
            <person name="Klopp C."/>
            <person name="Cabau C."/>
            <person name="Louis A."/>
            <person name="Berthelot C."/>
            <person name="Parey E."/>
            <person name="Roest Crollius H."/>
            <person name="Montfort J."/>
            <person name="Robinson-Rechavi M."/>
            <person name="Bucao C."/>
            <person name="Bouchez O."/>
            <person name="Gislard M."/>
            <person name="Lluch J."/>
            <person name="Milhes M."/>
            <person name="Lampietro C."/>
            <person name="Lopez Roques C."/>
            <person name="Donnadieu C."/>
            <person name="Braasch I."/>
            <person name="Desvignes T."/>
            <person name="Postlethwait J."/>
            <person name="Bobe J."/>
            <person name="Wedekind C."/>
            <person name="Guiguen Y."/>
        </authorList>
    </citation>
    <scope>NUCLEOTIDE SEQUENCE [LARGE SCALE GENOMIC DNA]</scope>
    <source>
        <strain evidence="2">Cs_M1</strain>
        <tissue evidence="2">Blood</tissue>
    </source>
</reference>
<evidence type="ECO:0000256" key="1">
    <source>
        <dbReference type="SAM" id="Phobius"/>
    </source>
</evidence>
<feature type="transmembrane region" description="Helical" evidence="1">
    <location>
        <begin position="23"/>
        <end position="44"/>
    </location>
</feature>
<proteinExistence type="predicted"/>